<dbReference type="PANTHER" id="PTHR30055:SF234">
    <property type="entry name" value="HTH-TYPE TRANSCRIPTIONAL REGULATOR BETI"/>
    <property type="match status" value="1"/>
</dbReference>
<dbReference type="InterPro" id="IPR009057">
    <property type="entry name" value="Homeodomain-like_sf"/>
</dbReference>
<accession>A0ABV3SKN8</accession>
<dbReference type="SUPFAM" id="SSF46689">
    <property type="entry name" value="Homeodomain-like"/>
    <property type="match status" value="2"/>
</dbReference>
<dbReference type="InterPro" id="IPR001647">
    <property type="entry name" value="HTH_TetR"/>
</dbReference>
<feature type="DNA-binding region" description="H-T-H motif" evidence="4">
    <location>
        <begin position="38"/>
        <end position="57"/>
    </location>
</feature>
<evidence type="ECO:0000313" key="7">
    <source>
        <dbReference type="Proteomes" id="UP001556692"/>
    </source>
</evidence>
<dbReference type="Gene3D" id="1.10.357.10">
    <property type="entry name" value="Tetracycline Repressor, domain 2"/>
    <property type="match status" value="2"/>
</dbReference>
<keyword evidence="3" id="KW-0804">Transcription</keyword>
<organism evidence="6 7">
    <name type="scientific">Aquibium pacificus</name>
    <dbReference type="NCBI Taxonomy" id="3153579"/>
    <lineage>
        <taxon>Bacteria</taxon>
        <taxon>Pseudomonadati</taxon>
        <taxon>Pseudomonadota</taxon>
        <taxon>Alphaproteobacteria</taxon>
        <taxon>Hyphomicrobiales</taxon>
        <taxon>Phyllobacteriaceae</taxon>
        <taxon>Aquibium</taxon>
    </lineage>
</organism>
<dbReference type="RefSeq" id="WP_367955220.1">
    <property type="nucleotide sequence ID" value="NZ_JBDPGJ010000004.1"/>
</dbReference>
<dbReference type="Pfam" id="PF00440">
    <property type="entry name" value="TetR_N"/>
    <property type="match status" value="2"/>
</dbReference>
<gene>
    <name evidence="6" type="ORF">ABGN05_16890</name>
</gene>
<keyword evidence="7" id="KW-1185">Reference proteome</keyword>
<protein>
    <submittedName>
        <fullName evidence="6">TetR/AcrR family transcriptional regulator</fullName>
    </submittedName>
</protein>
<name>A0ABV3SKN8_9HYPH</name>
<keyword evidence="1" id="KW-0805">Transcription regulation</keyword>
<evidence type="ECO:0000313" key="6">
    <source>
        <dbReference type="EMBL" id="MEX0407337.1"/>
    </source>
</evidence>
<keyword evidence="2 4" id="KW-0238">DNA-binding</keyword>
<dbReference type="PRINTS" id="PR00455">
    <property type="entry name" value="HTHTETR"/>
</dbReference>
<dbReference type="PROSITE" id="PS01081">
    <property type="entry name" value="HTH_TETR_1"/>
    <property type="match status" value="1"/>
</dbReference>
<reference evidence="6 7" key="1">
    <citation type="submission" date="2024-05" db="EMBL/GenBank/DDBJ databases">
        <authorList>
            <person name="Jiang F."/>
        </authorList>
    </citation>
    <scope>NUCLEOTIDE SEQUENCE [LARGE SCALE GENOMIC DNA]</scope>
    <source>
        <strain evidence="6 7">LZ166</strain>
    </source>
</reference>
<feature type="domain" description="HTH tetR-type" evidence="5">
    <location>
        <begin position="228"/>
        <end position="288"/>
    </location>
</feature>
<feature type="DNA-binding region" description="H-T-H motif" evidence="4">
    <location>
        <begin position="251"/>
        <end position="270"/>
    </location>
</feature>
<evidence type="ECO:0000256" key="2">
    <source>
        <dbReference type="ARBA" id="ARBA00023125"/>
    </source>
</evidence>
<evidence type="ECO:0000256" key="3">
    <source>
        <dbReference type="ARBA" id="ARBA00023163"/>
    </source>
</evidence>
<dbReference type="Proteomes" id="UP001556692">
    <property type="component" value="Unassembled WGS sequence"/>
</dbReference>
<dbReference type="PROSITE" id="PS50977">
    <property type="entry name" value="HTH_TETR_2"/>
    <property type="match status" value="2"/>
</dbReference>
<proteinExistence type="predicted"/>
<dbReference type="InterPro" id="IPR050109">
    <property type="entry name" value="HTH-type_TetR-like_transc_reg"/>
</dbReference>
<dbReference type="EMBL" id="JBDPGJ010000004">
    <property type="protein sequence ID" value="MEX0407337.1"/>
    <property type="molecule type" value="Genomic_DNA"/>
</dbReference>
<comment type="caution">
    <text evidence="6">The sequence shown here is derived from an EMBL/GenBank/DDBJ whole genome shotgun (WGS) entry which is preliminary data.</text>
</comment>
<evidence type="ECO:0000259" key="5">
    <source>
        <dbReference type="PROSITE" id="PS50977"/>
    </source>
</evidence>
<evidence type="ECO:0000256" key="1">
    <source>
        <dbReference type="ARBA" id="ARBA00023015"/>
    </source>
</evidence>
<evidence type="ECO:0000256" key="4">
    <source>
        <dbReference type="PROSITE-ProRule" id="PRU00335"/>
    </source>
</evidence>
<dbReference type="InterPro" id="IPR023772">
    <property type="entry name" value="DNA-bd_HTH_TetR-type_CS"/>
</dbReference>
<dbReference type="PANTHER" id="PTHR30055">
    <property type="entry name" value="HTH-TYPE TRANSCRIPTIONAL REGULATOR RUTR"/>
    <property type="match status" value="1"/>
</dbReference>
<sequence>MGTVTKKKTRQDNQRERREALISAGLKVVARHGYTKASVQRITDAAGLAQGTLYSYFGSHQAFLNELLPAEGMRLFRYLDQNAPDTGEYFEDQRRNFLAVSRFLQRNRHFLRVMTDAECAAPESYAQYMGSVEDRYLKAQYAAEAAGQIRKCPDDESRVIAEILAGSIGHIALGFGGRPAADAPGIPDWAADTFVKFIRNGIASGAQTPSFDFDPSQFATHGLRPRSGGTRERLLDAAVRVVMARGFAATSVNSIAEAAGLSVGALYTHFESQQELFDQLLDHVRIAMIDHVRAFTHGAETLLEREYRGFCGFFDFLATSPWYIRVESEASVWAPETYRRHFFDLADSYVILLRRSKSAGELVNFEDRELPVLAYVFMAARHYLAARYVPSDGGVRQLPRHVIDAYRRLLQHGLSAAN</sequence>
<feature type="domain" description="HTH tetR-type" evidence="5">
    <location>
        <begin position="15"/>
        <end position="75"/>
    </location>
</feature>